<protein>
    <submittedName>
        <fullName evidence="1">Uncharacterized protein</fullName>
    </submittedName>
</protein>
<dbReference type="Proteomes" id="UP001309876">
    <property type="component" value="Unassembled WGS sequence"/>
</dbReference>
<dbReference type="AlphaFoldDB" id="A0AAN7Y7A7"/>
<name>A0AAN7Y7A7_9EURO</name>
<gene>
    <name evidence="1" type="ORF">LTR05_003878</name>
</gene>
<comment type="caution">
    <text evidence="1">The sequence shown here is derived from an EMBL/GenBank/DDBJ whole genome shotgun (WGS) entry which is preliminary data.</text>
</comment>
<accession>A0AAN7Y7A7</accession>
<evidence type="ECO:0000313" key="1">
    <source>
        <dbReference type="EMBL" id="KAK5086710.1"/>
    </source>
</evidence>
<keyword evidence="2" id="KW-1185">Reference proteome</keyword>
<reference evidence="1 2" key="1">
    <citation type="submission" date="2023-08" db="EMBL/GenBank/DDBJ databases">
        <title>Black Yeasts Isolated from many extreme environments.</title>
        <authorList>
            <person name="Coleine C."/>
            <person name="Stajich J.E."/>
            <person name="Selbmann L."/>
        </authorList>
    </citation>
    <scope>NUCLEOTIDE SEQUENCE [LARGE SCALE GENOMIC DNA]</scope>
    <source>
        <strain evidence="1 2">CCFEE 5910</strain>
    </source>
</reference>
<proteinExistence type="predicted"/>
<evidence type="ECO:0000313" key="2">
    <source>
        <dbReference type="Proteomes" id="UP001309876"/>
    </source>
</evidence>
<organism evidence="1 2">
    <name type="scientific">Lithohypha guttulata</name>
    <dbReference type="NCBI Taxonomy" id="1690604"/>
    <lineage>
        <taxon>Eukaryota</taxon>
        <taxon>Fungi</taxon>
        <taxon>Dikarya</taxon>
        <taxon>Ascomycota</taxon>
        <taxon>Pezizomycotina</taxon>
        <taxon>Eurotiomycetes</taxon>
        <taxon>Chaetothyriomycetidae</taxon>
        <taxon>Chaetothyriales</taxon>
        <taxon>Trichomeriaceae</taxon>
        <taxon>Lithohypha</taxon>
    </lineage>
</organism>
<sequence>MAGLPGTWQNTNLKSMQEQWDQFLMTSDSQTASIHLENLKRIPFVGTYEHRLTIERLYKRIKDRGDKDIGYLNENSFWTMIKSEAAELGISNEKAMAGTLAQLQAMKDGIQEIKAVKKANSQIISIKKSYADASYEWWSALLKLVHHIGEIEKVNKIPTIVRLLNDAVLMRVIVSENDGCPDIKVEDIVEATSKIDLKEGAMVLCDDATYDHHGYSRSKGKIGIEKF</sequence>
<dbReference type="EMBL" id="JAVRRJ010000003">
    <property type="protein sequence ID" value="KAK5086710.1"/>
    <property type="molecule type" value="Genomic_DNA"/>
</dbReference>